<dbReference type="PANTHER" id="PTHR10926:SF72">
    <property type="entry name" value="ALA-INTERACTING SUBUNIT"/>
    <property type="match status" value="1"/>
</dbReference>
<feature type="compositionally biased region" description="Basic and acidic residues" evidence="7">
    <location>
        <begin position="137"/>
        <end position="150"/>
    </location>
</feature>
<reference evidence="9 10" key="1">
    <citation type="submission" date="2024-01" db="EMBL/GenBank/DDBJ databases">
        <title>The complete chloroplast genome sequence of Lithospermum erythrorhizon: insights into the phylogenetic relationship among Boraginaceae species and the maternal lineages of purple gromwells.</title>
        <authorList>
            <person name="Okada T."/>
            <person name="Watanabe K."/>
        </authorList>
    </citation>
    <scope>NUCLEOTIDE SEQUENCE [LARGE SCALE GENOMIC DNA]</scope>
</reference>
<comment type="similarity">
    <text evidence="2 6">Belongs to the CDC50/LEM3 family.</text>
</comment>
<comment type="caution">
    <text evidence="9">The sequence shown here is derived from an EMBL/GenBank/DDBJ whole genome shotgun (WGS) entry which is preliminary data.</text>
</comment>
<evidence type="ECO:0000256" key="4">
    <source>
        <dbReference type="ARBA" id="ARBA00022989"/>
    </source>
</evidence>
<dbReference type="GO" id="GO:0005783">
    <property type="term" value="C:endoplasmic reticulum"/>
    <property type="evidence" value="ECO:0007669"/>
    <property type="project" value="TreeGrafter"/>
</dbReference>
<keyword evidence="4 8" id="KW-1133">Transmembrane helix</keyword>
<dbReference type="Proteomes" id="UP001454036">
    <property type="component" value="Unassembled WGS sequence"/>
</dbReference>
<evidence type="ECO:0000256" key="7">
    <source>
        <dbReference type="SAM" id="MobiDB-lite"/>
    </source>
</evidence>
<keyword evidence="3 8" id="KW-0812">Transmembrane</keyword>
<dbReference type="Pfam" id="PF03381">
    <property type="entry name" value="CDC50"/>
    <property type="match status" value="1"/>
</dbReference>
<keyword evidence="10" id="KW-1185">Reference proteome</keyword>
<feature type="transmembrane region" description="Helical" evidence="8">
    <location>
        <begin position="40"/>
        <end position="63"/>
    </location>
</feature>
<evidence type="ECO:0000256" key="3">
    <source>
        <dbReference type="ARBA" id="ARBA00022692"/>
    </source>
</evidence>
<feature type="region of interest" description="Disordered" evidence="7">
    <location>
        <begin position="1"/>
        <end position="24"/>
    </location>
</feature>
<dbReference type="InterPro" id="IPR005045">
    <property type="entry name" value="CDC50/LEM3_fam"/>
</dbReference>
<accession>A0AAV3P9S1</accession>
<keyword evidence="5 6" id="KW-0472">Membrane</keyword>
<dbReference type="GO" id="GO:0005794">
    <property type="term" value="C:Golgi apparatus"/>
    <property type="evidence" value="ECO:0007669"/>
    <property type="project" value="TreeGrafter"/>
</dbReference>
<evidence type="ECO:0000256" key="2">
    <source>
        <dbReference type="ARBA" id="ARBA00009457"/>
    </source>
</evidence>
<feature type="compositionally biased region" description="Polar residues" evidence="7">
    <location>
        <begin position="151"/>
        <end position="161"/>
    </location>
</feature>
<feature type="region of interest" description="Disordered" evidence="7">
    <location>
        <begin position="137"/>
        <end position="161"/>
    </location>
</feature>
<evidence type="ECO:0000256" key="1">
    <source>
        <dbReference type="ARBA" id="ARBA00004370"/>
    </source>
</evidence>
<evidence type="ECO:0000256" key="8">
    <source>
        <dbReference type="SAM" id="Phobius"/>
    </source>
</evidence>
<sequence>MGKEKGSSSDELSTRPSNKPKYSRFTQQELHACKPISTPMVVITSFISIGVLFVPIGLVTFSASQAVVEVVDRYDIDCIPLNYTSDKERVAFIQNGQIKKACVRNIIVPKKMKQPIFIYYEIDDYYQNHRRYVESRSDKQLRFPESESDTKSCSPESENNDGSIVPCGLAAWSLFNDTYAFSLKDKALPVNRKNIAWFSDRNKKYGSNVFPKNFQSGDLVGGGKLNESIPLNEQEDLLVWMRTATLPNFRKMYGMIEVDLEANEQITVEIENNYNTYSFGGKKSIVIATTSWVGGKNNLLGVAYLTVGAVSFLFAFSFIIMYMIRPRQYGDPDHLSRNKNTAEH</sequence>
<dbReference type="EMBL" id="BAABME010016692">
    <property type="protein sequence ID" value="GAA0147050.1"/>
    <property type="molecule type" value="Genomic_DNA"/>
</dbReference>
<name>A0AAV3P9S1_LITER</name>
<gene>
    <name evidence="9" type="ORF">LIER_36441</name>
</gene>
<dbReference type="PANTHER" id="PTHR10926">
    <property type="entry name" value="CELL CYCLE CONTROL PROTEIN 50"/>
    <property type="match status" value="1"/>
</dbReference>
<organism evidence="9 10">
    <name type="scientific">Lithospermum erythrorhizon</name>
    <name type="common">Purple gromwell</name>
    <name type="synonym">Lithospermum officinale var. erythrorhizon</name>
    <dbReference type="NCBI Taxonomy" id="34254"/>
    <lineage>
        <taxon>Eukaryota</taxon>
        <taxon>Viridiplantae</taxon>
        <taxon>Streptophyta</taxon>
        <taxon>Embryophyta</taxon>
        <taxon>Tracheophyta</taxon>
        <taxon>Spermatophyta</taxon>
        <taxon>Magnoliopsida</taxon>
        <taxon>eudicotyledons</taxon>
        <taxon>Gunneridae</taxon>
        <taxon>Pentapetalae</taxon>
        <taxon>asterids</taxon>
        <taxon>lamiids</taxon>
        <taxon>Boraginales</taxon>
        <taxon>Boraginaceae</taxon>
        <taxon>Boraginoideae</taxon>
        <taxon>Lithospermeae</taxon>
        <taxon>Lithospermum</taxon>
    </lineage>
</organism>
<proteinExistence type="inferred from homology"/>
<evidence type="ECO:0000256" key="5">
    <source>
        <dbReference type="ARBA" id="ARBA00023136"/>
    </source>
</evidence>
<dbReference type="AlphaFoldDB" id="A0AAV3P9S1"/>
<dbReference type="PIRSF" id="PIRSF015840">
    <property type="entry name" value="DUF284_TM_euk"/>
    <property type="match status" value="1"/>
</dbReference>
<evidence type="ECO:0000256" key="6">
    <source>
        <dbReference type="PIRNR" id="PIRNR015840"/>
    </source>
</evidence>
<comment type="subcellular location">
    <subcellularLocation>
        <location evidence="1">Membrane</location>
    </subcellularLocation>
</comment>
<evidence type="ECO:0000313" key="10">
    <source>
        <dbReference type="Proteomes" id="UP001454036"/>
    </source>
</evidence>
<feature type="transmembrane region" description="Helical" evidence="8">
    <location>
        <begin position="299"/>
        <end position="324"/>
    </location>
</feature>
<protein>
    <recommendedName>
        <fullName evidence="6">ALA-interacting subunit</fullName>
    </recommendedName>
</protein>
<dbReference type="GO" id="GO:0005886">
    <property type="term" value="C:plasma membrane"/>
    <property type="evidence" value="ECO:0007669"/>
    <property type="project" value="TreeGrafter"/>
</dbReference>
<evidence type="ECO:0000313" key="9">
    <source>
        <dbReference type="EMBL" id="GAA0147050.1"/>
    </source>
</evidence>